<dbReference type="RefSeq" id="WP_175423490.1">
    <property type="nucleotide sequence ID" value="NZ_CP040709.1"/>
</dbReference>
<proteinExistence type="predicted"/>
<dbReference type="InterPro" id="IPR012338">
    <property type="entry name" value="Beta-lactam/transpept-like"/>
</dbReference>
<dbReference type="InterPro" id="IPR050491">
    <property type="entry name" value="AmpC-like"/>
</dbReference>
<dbReference type="Pfam" id="PF00144">
    <property type="entry name" value="Beta-lactamase"/>
    <property type="match status" value="1"/>
</dbReference>
<sequence length="393" mass="42405">MLAGLALLLALGGCGNMTRMVSDPAPQAAPSGSLQAQVDALVQPVLAAKETPGLVVGLLEPDGQQHFFAYGLGEVGGAELNADTRFPVGSLTKGFVAALVTQLVDEGRLRWDETLEQLMPGQPLSAAARRITLEQLASHSAGLPRQPTDLRMLLDLGRFTWDGSNFYRRFDADFLRHYMAEFEPPGKVVPAYSNIGFALIGLAIEARCGQPLETLVRERVLRPLGLTHTGFQGETLPGRPAQGHAGDQPKFMRRGRPVEDWTHSDAMKGSAALSTSARDLLRFAQAHLQPPPGQQRLGELLADNLRVRIPQLQDAPGIAWVTDQMGELAITNQVGMAVGHTSYVGIDRAHGRAVVVLQTSFNWNFKIGHLLLQRLARANTAPSLAAMSAPDSR</sequence>
<dbReference type="InterPro" id="IPR001466">
    <property type="entry name" value="Beta-lactam-related"/>
</dbReference>
<protein>
    <submittedName>
        <fullName evidence="3">CubicO group peptidase (Beta-lactamase class C family)</fullName>
    </submittedName>
</protein>
<dbReference type="PANTHER" id="PTHR46825">
    <property type="entry name" value="D-ALANYL-D-ALANINE-CARBOXYPEPTIDASE/ENDOPEPTIDASE AMPH"/>
    <property type="match status" value="1"/>
</dbReference>
<dbReference type="Proteomes" id="UP000554837">
    <property type="component" value="Unassembled WGS sequence"/>
</dbReference>
<evidence type="ECO:0000313" key="3">
    <source>
        <dbReference type="EMBL" id="MBB5205775.1"/>
    </source>
</evidence>
<keyword evidence="4" id="KW-1185">Reference proteome</keyword>
<dbReference type="AlphaFoldDB" id="A0A840S5U7"/>
<dbReference type="PANTHER" id="PTHR46825:SF8">
    <property type="entry name" value="BETA-LACTAMASE-RELATED"/>
    <property type="match status" value="1"/>
</dbReference>
<evidence type="ECO:0000256" key="1">
    <source>
        <dbReference type="SAM" id="MobiDB-lite"/>
    </source>
</evidence>
<comment type="caution">
    <text evidence="3">The sequence shown here is derived from an EMBL/GenBank/DDBJ whole genome shotgun (WGS) entry which is preliminary data.</text>
</comment>
<evidence type="ECO:0000259" key="2">
    <source>
        <dbReference type="Pfam" id="PF00144"/>
    </source>
</evidence>
<gene>
    <name evidence="3" type="ORF">HNQ51_003102</name>
</gene>
<evidence type="ECO:0000313" key="4">
    <source>
        <dbReference type="Proteomes" id="UP000554837"/>
    </source>
</evidence>
<organism evidence="3 4">
    <name type="scientific">Inhella inkyongensis</name>
    <dbReference type="NCBI Taxonomy" id="392593"/>
    <lineage>
        <taxon>Bacteria</taxon>
        <taxon>Pseudomonadati</taxon>
        <taxon>Pseudomonadota</taxon>
        <taxon>Betaproteobacteria</taxon>
        <taxon>Burkholderiales</taxon>
        <taxon>Sphaerotilaceae</taxon>
        <taxon>Inhella</taxon>
    </lineage>
</organism>
<dbReference type="EMBL" id="JACHHO010000005">
    <property type="protein sequence ID" value="MBB5205775.1"/>
    <property type="molecule type" value="Genomic_DNA"/>
</dbReference>
<feature type="domain" description="Beta-lactamase-related" evidence="2">
    <location>
        <begin position="38"/>
        <end position="364"/>
    </location>
</feature>
<accession>A0A840S5U7</accession>
<dbReference type="Gene3D" id="3.40.710.10">
    <property type="entry name" value="DD-peptidase/beta-lactamase superfamily"/>
    <property type="match status" value="1"/>
</dbReference>
<reference evidence="3 4" key="1">
    <citation type="submission" date="2020-08" db="EMBL/GenBank/DDBJ databases">
        <title>Genomic Encyclopedia of Type Strains, Phase IV (KMG-IV): sequencing the most valuable type-strain genomes for metagenomic binning, comparative biology and taxonomic classification.</title>
        <authorList>
            <person name="Goeker M."/>
        </authorList>
    </citation>
    <scope>NUCLEOTIDE SEQUENCE [LARGE SCALE GENOMIC DNA]</scope>
    <source>
        <strain evidence="3 4">DSM 23958</strain>
    </source>
</reference>
<dbReference type="SUPFAM" id="SSF56601">
    <property type="entry name" value="beta-lactamase/transpeptidase-like"/>
    <property type="match status" value="1"/>
</dbReference>
<name>A0A840S5U7_9BURK</name>
<feature type="region of interest" description="Disordered" evidence="1">
    <location>
        <begin position="231"/>
        <end position="253"/>
    </location>
</feature>